<dbReference type="InterPro" id="IPR053307">
    <property type="entry name" value="Mitochondrial_IM_protease"/>
</dbReference>
<name>A0A1J7GWV0_LUPAN</name>
<accession>A0A1J7GWV0</accession>
<proteinExistence type="predicted"/>
<keyword evidence="2" id="KW-1185">Reference proteome</keyword>
<dbReference type="Proteomes" id="UP000188354">
    <property type="component" value="Chromosome LG09"/>
</dbReference>
<dbReference type="Gene3D" id="2.10.109.10">
    <property type="entry name" value="Umud Fragment, subunit A"/>
    <property type="match status" value="1"/>
</dbReference>
<dbReference type="InterPro" id="IPR036286">
    <property type="entry name" value="LexA/Signal_pep-like_sf"/>
</dbReference>
<organism evidence="1 2">
    <name type="scientific">Lupinus angustifolius</name>
    <name type="common">Narrow-leaved blue lupine</name>
    <dbReference type="NCBI Taxonomy" id="3871"/>
    <lineage>
        <taxon>Eukaryota</taxon>
        <taxon>Viridiplantae</taxon>
        <taxon>Streptophyta</taxon>
        <taxon>Embryophyta</taxon>
        <taxon>Tracheophyta</taxon>
        <taxon>Spermatophyta</taxon>
        <taxon>Magnoliopsida</taxon>
        <taxon>eudicotyledons</taxon>
        <taxon>Gunneridae</taxon>
        <taxon>Pentapetalae</taxon>
        <taxon>rosids</taxon>
        <taxon>fabids</taxon>
        <taxon>Fabales</taxon>
        <taxon>Fabaceae</taxon>
        <taxon>Papilionoideae</taxon>
        <taxon>50 kb inversion clade</taxon>
        <taxon>genistoids sensu lato</taxon>
        <taxon>core genistoids</taxon>
        <taxon>Genisteae</taxon>
        <taxon>Lupinus</taxon>
    </lineage>
</organism>
<dbReference type="AlphaFoldDB" id="A0A1J7GWV0"/>
<evidence type="ECO:0008006" key="3">
    <source>
        <dbReference type="Google" id="ProtNLM"/>
    </source>
</evidence>
<gene>
    <name evidence="1" type="ORF">TanjilG_02763</name>
</gene>
<dbReference type="EMBL" id="CM007369">
    <property type="protein sequence ID" value="OIW05056.1"/>
    <property type="molecule type" value="Genomic_DNA"/>
</dbReference>
<evidence type="ECO:0000313" key="1">
    <source>
        <dbReference type="EMBL" id="OIW05056.1"/>
    </source>
</evidence>
<dbReference type="OMA" id="DIGEMWK"/>
<reference evidence="1 2" key="1">
    <citation type="journal article" date="2017" name="Plant Biotechnol. J.">
        <title>A comprehensive draft genome sequence for lupin (Lupinus angustifolius), an emerging health food: insights into plant-microbe interactions and legume evolution.</title>
        <authorList>
            <person name="Hane J.K."/>
            <person name="Ming Y."/>
            <person name="Kamphuis L.G."/>
            <person name="Nelson M.N."/>
            <person name="Garg G."/>
            <person name="Atkins C.A."/>
            <person name="Bayer P.E."/>
            <person name="Bravo A."/>
            <person name="Bringans S."/>
            <person name="Cannon S."/>
            <person name="Edwards D."/>
            <person name="Foley R."/>
            <person name="Gao L.L."/>
            <person name="Harrison M.J."/>
            <person name="Huang W."/>
            <person name="Hurgobin B."/>
            <person name="Li S."/>
            <person name="Liu C.W."/>
            <person name="McGrath A."/>
            <person name="Morahan G."/>
            <person name="Murray J."/>
            <person name="Weller J."/>
            <person name="Jian J."/>
            <person name="Singh K.B."/>
        </authorList>
    </citation>
    <scope>NUCLEOTIDE SEQUENCE [LARGE SCALE GENOMIC DNA]</scope>
    <source>
        <strain evidence="2">cv. Tanjil</strain>
        <tissue evidence="1">Whole plant</tissue>
    </source>
</reference>
<protein>
    <recommendedName>
        <fullName evidence="3">Peptidase S26 domain-containing protein</fullName>
    </recommendedName>
</protein>
<sequence>MKQNQKGGEITDREVQDLIWKNFFRGKLTYVHWNKFSVPTIAGIGETFLVRKLPTPDPRHVFVGDLVVLKDTKKPDNYLVRRLTAIEGYEMVSTDEKDEPFVLEEDQCWVVANNENLKAKEANDSRSFGPANMTDIVGRAIYCMRNVADDGKIVLQHGPVKNSHFSMELDSPVLAVELDIGEMWKNHRI</sequence>
<dbReference type="STRING" id="3871.A0A1J7GWV0"/>
<dbReference type="PANTHER" id="PTHR47040:SF1">
    <property type="entry name" value="MITOCHONDRIAL ATP-INDEPENDENT INNER MEMBRANE PROTEASE SUBUNIT 2"/>
    <property type="match status" value="1"/>
</dbReference>
<dbReference type="Gramene" id="OIW05056">
    <property type="protein sequence ID" value="OIW05056"/>
    <property type="gene ID" value="TanjilG_02763"/>
</dbReference>
<evidence type="ECO:0000313" key="2">
    <source>
        <dbReference type="Proteomes" id="UP000188354"/>
    </source>
</evidence>
<dbReference type="SUPFAM" id="SSF51306">
    <property type="entry name" value="LexA/Signal peptidase"/>
    <property type="match status" value="1"/>
</dbReference>
<dbReference type="PANTHER" id="PTHR47040">
    <property type="entry name" value="OSJNBA0068L06.9 PROTEIN"/>
    <property type="match status" value="1"/>
</dbReference>